<evidence type="ECO:0000256" key="1">
    <source>
        <dbReference type="ARBA" id="ARBA00004123"/>
    </source>
</evidence>
<protein>
    <recommendedName>
        <fullName evidence="4">COP9 signalosome complex subunit 2</fullName>
    </recommendedName>
</protein>
<feature type="domain" description="PCI" evidence="9">
    <location>
        <begin position="243"/>
        <end position="448"/>
    </location>
</feature>
<dbReference type="InterPro" id="IPR050871">
    <property type="entry name" value="26S_Proteasome/COP9_Components"/>
</dbReference>
<comment type="subcellular location">
    <subcellularLocation>
        <location evidence="2">Cytoplasm</location>
    </subcellularLocation>
    <subcellularLocation>
        <location evidence="1">Nucleus</location>
    </subcellularLocation>
</comment>
<dbReference type="InterPro" id="IPR058796">
    <property type="entry name" value="COPS2_C"/>
</dbReference>
<dbReference type="Pfam" id="PF01399">
    <property type="entry name" value="PCI"/>
    <property type="match status" value="2"/>
</dbReference>
<feature type="region of interest" description="Disordered" evidence="8">
    <location>
        <begin position="1"/>
        <end position="23"/>
    </location>
</feature>
<dbReference type="OrthoDB" id="194139at2759"/>
<dbReference type="Gene3D" id="1.25.40.570">
    <property type="match status" value="2"/>
</dbReference>
<evidence type="ECO:0000313" key="10">
    <source>
        <dbReference type="EMBL" id="KAJ8438514.1"/>
    </source>
</evidence>
<dbReference type="GO" id="GO:0008180">
    <property type="term" value="C:COP9 signalosome"/>
    <property type="evidence" value="ECO:0007669"/>
    <property type="project" value="UniProtKB-KW"/>
</dbReference>
<reference evidence="10" key="1">
    <citation type="submission" date="2022-04" db="EMBL/GenBank/DDBJ databases">
        <title>Carnegiea gigantea Genome sequencing and assembly v2.</title>
        <authorList>
            <person name="Copetti D."/>
            <person name="Sanderson M.J."/>
            <person name="Burquez A."/>
            <person name="Wojciechowski M.F."/>
        </authorList>
    </citation>
    <scope>NUCLEOTIDE SEQUENCE</scope>
    <source>
        <strain evidence="10">SGP5-SGP5p</strain>
        <tissue evidence="10">Aerial part</tissue>
    </source>
</reference>
<dbReference type="SUPFAM" id="SSF46785">
    <property type="entry name" value="Winged helix' DNA-binding domain"/>
    <property type="match status" value="1"/>
</dbReference>
<keyword evidence="7" id="KW-0539">Nucleus</keyword>
<organism evidence="10 11">
    <name type="scientific">Carnegiea gigantea</name>
    <dbReference type="NCBI Taxonomy" id="171969"/>
    <lineage>
        <taxon>Eukaryota</taxon>
        <taxon>Viridiplantae</taxon>
        <taxon>Streptophyta</taxon>
        <taxon>Embryophyta</taxon>
        <taxon>Tracheophyta</taxon>
        <taxon>Spermatophyta</taxon>
        <taxon>Magnoliopsida</taxon>
        <taxon>eudicotyledons</taxon>
        <taxon>Gunneridae</taxon>
        <taxon>Pentapetalae</taxon>
        <taxon>Caryophyllales</taxon>
        <taxon>Cactineae</taxon>
        <taxon>Cactaceae</taxon>
        <taxon>Cactoideae</taxon>
        <taxon>Echinocereeae</taxon>
        <taxon>Carnegiea</taxon>
    </lineage>
</organism>
<keyword evidence="6" id="KW-0736">Signalosome</keyword>
<dbReference type="InterPro" id="IPR036390">
    <property type="entry name" value="WH_DNA-bd_sf"/>
</dbReference>
<dbReference type="GO" id="GO:0005737">
    <property type="term" value="C:cytoplasm"/>
    <property type="evidence" value="ECO:0007669"/>
    <property type="project" value="UniProtKB-SubCell"/>
</dbReference>
<evidence type="ECO:0000256" key="6">
    <source>
        <dbReference type="ARBA" id="ARBA00022790"/>
    </source>
</evidence>
<comment type="caution">
    <text evidence="10">The sequence shown here is derived from an EMBL/GenBank/DDBJ whole genome shotgun (WGS) entry which is preliminary data.</text>
</comment>
<accession>A0A9Q1K7V8</accession>
<gene>
    <name evidence="10" type="ORF">Cgig2_032169</name>
</gene>
<keyword evidence="5" id="KW-0963">Cytoplasm</keyword>
<dbReference type="SMART" id="SM00753">
    <property type="entry name" value="PAM"/>
    <property type="match status" value="1"/>
</dbReference>
<evidence type="ECO:0000313" key="11">
    <source>
        <dbReference type="Proteomes" id="UP001153076"/>
    </source>
</evidence>
<evidence type="ECO:0000259" key="9">
    <source>
        <dbReference type="PROSITE" id="PS50250"/>
    </source>
</evidence>
<dbReference type="SMART" id="SM00088">
    <property type="entry name" value="PINT"/>
    <property type="match status" value="1"/>
</dbReference>
<dbReference type="Proteomes" id="UP001153076">
    <property type="component" value="Unassembled WGS sequence"/>
</dbReference>
<dbReference type="PANTHER" id="PTHR10678">
    <property type="entry name" value="26S PROTEASOME NON-ATPASE REGULATORY SUBUNIT 11/COP9 SIGNALOSOME COMPLEX SUBUNIT 2"/>
    <property type="match status" value="1"/>
</dbReference>
<comment type="similarity">
    <text evidence="3">Belongs to the CSN2 family.</text>
</comment>
<evidence type="ECO:0000256" key="2">
    <source>
        <dbReference type="ARBA" id="ARBA00004496"/>
    </source>
</evidence>
<dbReference type="FunFam" id="1.25.40.570:FF:000011">
    <property type="entry name" value="COP9 signalosome complex subunit 2"/>
    <property type="match status" value="1"/>
</dbReference>
<dbReference type="PROSITE" id="PS50250">
    <property type="entry name" value="PCI"/>
    <property type="match status" value="1"/>
</dbReference>
<evidence type="ECO:0000256" key="4">
    <source>
        <dbReference type="ARBA" id="ARBA00014879"/>
    </source>
</evidence>
<evidence type="ECO:0000256" key="5">
    <source>
        <dbReference type="ARBA" id="ARBA00022490"/>
    </source>
</evidence>
<dbReference type="EMBL" id="JAKOGI010000251">
    <property type="protein sequence ID" value="KAJ8438514.1"/>
    <property type="molecule type" value="Genomic_DNA"/>
</dbReference>
<evidence type="ECO:0000256" key="8">
    <source>
        <dbReference type="SAM" id="MobiDB-lite"/>
    </source>
</evidence>
<dbReference type="InterPro" id="IPR000717">
    <property type="entry name" value="PCI_dom"/>
</dbReference>
<dbReference type="AlphaFoldDB" id="A0A9Q1K7V8"/>
<sequence length="475" mass="55316">MGSDADMEDYGFEYSDDDGDEQDVDIENQYYNSKGLLETDPEGALAGFAEVVRMEPEKAEWGFKALKQTVKLYYKLGRYKEMMEAYREMLTYIKSAVTRNYSEKCINNIMDFVSGSASHNFDLLQEFYQTTLKALEEAKNERLWFKTNLKLCKIWFDMGEYGRLNKILKELHKSCQKEDGTDDQKKGTQLLEVYAIEIQMYTETKNNKKLKQLYQKALTVKSAIPHPRIMGIIHECGGKMHMAERQWAEAATDFFEAFKNYDEAGNQRRIQCLKYLVLANMLMESEVNPFDGQEAKPYKNDPEILAMTNLIAAYQRNEILEFEKILKSNRRTIMDDPFIRNYIEDLLKNIRTQVLLKLIKPYTRIRIPFISKVTEIYCDMGLLSSFCDSTYGHTCLKIGDSKTGPERKELNVPEEDVEKLLVSLILDNRVQGHIDQVNKLLERSDRSKGMKKYTAIDKWNTQLKSLYQTINNRVG</sequence>
<evidence type="ECO:0000256" key="3">
    <source>
        <dbReference type="ARBA" id="ARBA00009318"/>
    </source>
</evidence>
<dbReference type="Pfam" id="PF25983">
    <property type="entry name" value="COPS2_C"/>
    <property type="match status" value="1"/>
</dbReference>
<evidence type="ECO:0000256" key="7">
    <source>
        <dbReference type="ARBA" id="ARBA00023242"/>
    </source>
</evidence>
<keyword evidence="11" id="KW-1185">Reference proteome</keyword>
<proteinExistence type="inferred from homology"/>
<name>A0A9Q1K7V8_9CARY</name>